<dbReference type="CDD" id="cd18795">
    <property type="entry name" value="SF2_C_Ski2"/>
    <property type="match status" value="1"/>
</dbReference>
<feature type="compositionally biased region" description="Low complexity" evidence="11">
    <location>
        <begin position="1328"/>
        <end position="1345"/>
    </location>
</feature>
<keyword evidence="6" id="KW-0413">Isomerase</keyword>
<dbReference type="InterPro" id="IPR001650">
    <property type="entry name" value="Helicase_C-like"/>
</dbReference>
<keyword evidence="3" id="KW-0378">Hydrolase</keyword>
<dbReference type="RefSeq" id="XP_003650187.1">
    <property type="nucleotide sequence ID" value="XM_003650139.1"/>
</dbReference>
<feature type="region of interest" description="Disordered" evidence="11">
    <location>
        <begin position="997"/>
        <end position="1020"/>
    </location>
</feature>
<keyword evidence="2" id="KW-0547">Nucleotide-binding</keyword>
<dbReference type="Pfam" id="PF00270">
    <property type="entry name" value="DEAD"/>
    <property type="match status" value="1"/>
</dbReference>
<evidence type="ECO:0000256" key="9">
    <source>
        <dbReference type="ARBA" id="ARBA00034808"/>
    </source>
</evidence>
<dbReference type="KEGG" id="ttt:THITE_2141865"/>
<proteinExistence type="inferred from homology"/>
<dbReference type="PANTHER" id="PTHR47835:SF3">
    <property type="entry name" value="HELICASE FOR MEIOSIS 1"/>
    <property type="match status" value="1"/>
</dbReference>
<dbReference type="STRING" id="578455.G2QVS0"/>
<dbReference type="SUPFAM" id="SSF52540">
    <property type="entry name" value="P-loop containing nucleoside triphosphate hydrolases"/>
    <property type="match status" value="1"/>
</dbReference>
<dbReference type="Gene3D" id="3.40.50.300">
    <property type="entry name" value="P-loop containing nucleotide triphosphate hydrolases"/>
    <property type="match status" value="2"/>
</dbReference>
<dbReference type="GO" id="GO:0043138">
    <property type="term" value="F:3'-5' DNA helicase activity"/>
    <property type="evidence" value="ECO:0007669"/>
    <property type="project" value="UniProtKB-EC"/>
</dbReference>
<evidence type="ECO:0000256" key="2">
    <source>
        <dbReference type="ARBA" id="ARBA00022741"/>
    </source>
</evidence>
<feature type="domain" description="Helicase C-terminal" evidence="13">
    <location>
        <begin position="318"/>
        <end position="506"/>
    </location>
</feature>
<dbReference type="FunFam" id="1.10.3380.10:FF:000012">
    <property type="entry name" value="DEAD/DEAH box DNA helicase"/>
    <property type="match status" value="1"/>
</dbReference>
<dbReference type="Pfam" id="PF23445">
    <property type="entry name" value="WHD_SNRNP200"/>
    <property type="match status" value="1"/>
</dbReference>
<dbReference type="InterPro" id="IPR052247">
    <property type="entry name" value="Meiotic_Crossover_Helicase"/>
</dbReference>
<feature type="domain" description="Helicase ATP-binding" evidence="12">
    <location>
        <begin position="104"/>
        <end position="278"/>
    </location>
</feature>
<feature type="compositionally biased region" description="Polar residues" evidence="11">
    <location>
        <begin position="1191"/>
        <end position="1223"/>
    </location>
</feature>
<organism evidence="14 15">
    <name type="scientific">Thermothielavioides terrestris (strain ATCC 38088 / NRRL 8126)</name>
    <name type="common">Thielavia terrestris</name>
    <dbReference type="NCBI Taxonomy" id="578455"/>
    <lineage>
        <taxon>Eukaryota</taxon>
        <taxon>Fungi</taxon>
        <taxon>Dikarya</taxon>
        <taxon>Ascomycota</taxon>
        <taxon>Pezizomycotina</taxon>
        <taxon>Sordariomycetes</taxon>
        <taxon>Sordariomycetidae</taxon>
        <taxon>Sordariales</taxon>
        <taxon>Chaetomiaceae</taxon>
        <taxon>Thermothielavioides</taxon>
        <taxon>Thermothielavioides terrestris</taxon>
    </lineage>
</organism>
<dbReference type="EMBL" id="CP003009">
    <property type="protein sequence ID" value="AEO63851.1"/>
    <property type="molecule type" value="Genomic_DNA"/>
</dbReference>
<feature type="region of interest" description="Disordered" evidence="11">
    <location>
        <begin position="1278"/>
        <end position="1356"/>
    </location>
</feature>
<evidence type="ECO:0000256" key="5">
    <source>
        <dbReference type="ARBA" id="ARBA00022840"/>
    </source>
</evidence>
<dbReference type="InterPro" id="IPR014001">
    <property type="entry name" value="Helicase_ATP-bd"/>
</dbReference>
<keyword evidence="4" id="KW-0347">Helicase</keyword>
<dbReference type="Gene3D" id="1.10.10.10">
    <property type="entry name" value="Winged helix-like DNA-binding domain superfamily/Winged helix DNA-binding domain"/>
    <property type="match status" value="1"/>
</dbReference>
<dbReference type="GeneID" id="11515692"/>
<feature type="compositionally biased region" description="Polar residues" evidence="11">
    <location>
        <begin position="1294"/>
        <end position="1307"/>
    </location>
</feature>
<feature type="compositionally biased region" description="Acidic residues" evidence="11">
    <location>
        <begin position="1"/>
        <end position="10"/>
    </location>
</feature>
<evidence type="ECO:0000313" key="14">
    <source>
        <dbReference type="EMBL" id="AEO63851.1"/>
    </source>
</evidence>
<feature type="region of interest" description="Disordered" evidence="11">
    <location>
        <begin position="1152"/>
        <end position="1229"/>
    </location>
</feature>
<keyword evidence="5" id="KW-0067">ATP-binding</keyword>
<dbReference type="HOGENOM" id="CLU_000335_0_4_1"/>
<evidence type="ECO:0000256" key="10">
    <source>
        <dbReference type="ARBA" id="ARBA00048988"/>
    </source>
</evidence>
<dbReference type="Pfam" id="PF02889">
    <property type="entry name" value="Sec63"/>
    <property type="match status" value="1"/>
</dbReference>
<dbReference type="GO" id="GO:0005524">
    <property type="term" value="F:ATP binding"/>
    <property type="evidence" value="ECO:0007669"/>
    <property type="project" value="UniProtKB-KW"/>
</dbReference>
<dbReference type="PROSITE" id="PS51194">
    <property type="entry name" value="HELICASE_CTER"/>
    <property type="match status" value="1"/>
</dbReference>
<dbReference type="InterPro" id="IPR036390">
    <property type="entry name" value="WH_DNA-bd_sf"/>
</dbReference>
<dbReference type="InterPro" id="IPR027417">
    <property type="entry name" value="P-loop_NTPase"/>
</dbReference>
<comment type="similarity">
    <text evidence="1">Belongs to the helicase family. SKI2 subfamily.</text>
</comment>
<dbReference type="SMART" id="SM00973">
    <property type="entry name" value="Sec63"/>
    <property type="match status" value="1"/>
</dbReference>
<dbReference type="SMART" id="SM00490">
    <property type="entry name" value="HELICc"/>
    <property type="match status" value="1"/>
</dbReference>
<comment type="catalytic activity">
    <reaction evidence="10">
        <text>ATP + H2O = ADP + phosphate + H(+)</text>
        <dbReference type="Rhea" id="RHEA:13065"/>
        <dbReference type="ChEBI" id="CHEBI:15377"/>
        <dbReference type="ChEBI" id="CHEBI:15378"/>
        <dbReference type="ChEBI" id="CHEBI:30616"/>
        <dbReference type="ChEBI" id="CHEBI:43474"/>
        <dbReference type="ChEBI" id="CHEBI:456216"/>
        <dbReference type="EC" id="5.6.2.4"/>
    </reaction>
</comment>
<dbReference type="SUPFAM" id="SSF46785">
    <property type="entry name" value="Winged helix' DNA-binding domain"/>
    <property type="match status" value="1"/>
</dbReference>
<evidence type="ECO:0000256" key="7">
    <source>
        <dbReference type="ARBA" id="ARBA00023254"/>
    </source>
</evidence>
<dbReference type="GO" id="GO:0051321">
    <property type="term" value="P:meiotic cell cycle"/>
    <property type="evidence" value="ECO:0007669"/>
    <property type="project" value="UniProtKB-KW"/>
</dbReference>
<dbReference type="InterPro" id="IPR036388">
    <property type="entry name" value="WH-like_DNA-bd_sf"/>
</dbReference>
<dbReference type="Pfam" id="PF00271">
    <property type="entry name" value="Helicase_C"/>
    <property type="match status" value="1"/>
</dbReference>
<dbReference type="GO" id="GO:0003676">
    <property type="term" value="F:nucleic acid binding"/>
    <property type="evidence" value="ECO:0007669"/>
    <property type="project" value="InterPro"/>
</dbReference>
<keyword evidence="7" id="KW-0469">Meiosis</keyword>
<dbReference type="InterPro" id="IPR057842">
    <property type="entry name" value="WH_MER3"/>
</dbReference>
<reference evidence="14 15" key="1">
    <citation type="journal article" date="2011" name="Nat. Biotechnol.">
        <title>Comparative genomic analysis of the thermophilic biomass-degrading fungi Myceliophthora thermophila and Thielavia terrestris.</title>
        <authorList>
            <person name="Berka R.M."/>
            <person name="Grigoriev I.V."/>
            <person name="Otillar R."/>
            <person name="Salamov A."/>
            <person name="Grimwood J."/>
            <person name="Reid I."/>
            <person name="Ishmael N."/>
            <person name="John T."/>
            <person name="Darmond C."/>
            <person name="Moisan M.-C."/>
            <person name="Henrissat B."/>
            <person name="Coutinho P.M."/>
            <person name="Lombard V."/>
            <person name="Natvig D.O."/>
            <person name="Lindquist E."/>
            <person name="Schmutz J."/>
            <person name="Lucas S."/>
            <person name="Harris P."/>
            <person name="Powlowski J."/>
            <person name="Bellemare A."/>
            <person name="Taylor D."/>
            <person name="Butler G."/>
            <person name="de Vries R.P."/>
            <person name="Allijn I.E."/>
            <person name="van den Brink J."/>
            <person name="Ushinsky S."/>
            <person name="Storms R."/>
            <person name="Powell A.J."/>
            <person name="Paulsen I.T."/>
            <person name="Elbourne L.D.H."/>
            <person name="Baker S.E."/>
            <person name="Magnuson J."/>
            <person name="LaBoissiere S."/>
            <person name="Clutterbuck A.J."/>
            <person name="Martinez D."/>
            <person name="Wogulis M."/>
            <person name="de Leon A.L."/>
            <person name="Rey M.W."/>
            <person name="Tsang A."/>
        </authorList>
    </citation>
    <scope>NUCLEOTIDE SEQUENCE [LARGE SCALE GENOMIC DNA]</scope>
    <source>
        <strain evidence="15">ATCC 38088 / NRRL 8126</strain>
    </source>
</reference>
<evidence type="ECO:0000259" key="12">
    <source>
        <dbReference type="PROSITE" id="PS51192"/>
    </source>
</evidence>
<name>G2QVS0_THETT</name>
<dbReference type="SUPFAM" id="SSF158702">
    <property type="entry name" value="Sec63 N-terminal domain-like"/>
    <property type="match status" value="1"/>
</dbReference>
<dbReference type="Gene3D" id="1.10.3380.10">
    <property type="entry name" value="Sec63 N-terminal domain-like domain"/>
    <property type="match status" value="1"/>
</dbReference>
<accession>G2QVS0</accession>
<dbReference type="PROSITE" id="PS51192">
    <property type="entry name" value="HELICASE_ATP_BIND_1"/>
    <property type="match status" value="1"/>
</dbReference>
<evidence type="ECO:0000256" key="8">
    <source>
        <dbReference type="ARBA" id="ARBA00034617"/>
    </source>
</evidence>
<evidence type="ECO:0000259" key="13">
    <source>
        <dbReference type="PROSITE" id="PS51194"/>
    </source>
</evidence>
<dbReference type="PANTHER" id="PTHR47835">
    <property type="entry name" value="HFM1, ATP DEPENDENT DNA HELICASE HOMOLOG"/>
    <property type="match status" value="1"/>
</dbReference>
<evidence type="ECO:0000256" key="6">
    <source>
        <dbReference type="ARBA" id="ARBA00023235"/>
    </source>
</evidence>
<comment type="catalytic activity">
    <reaction evidence="8">
        <text>Couples ATP hydrolysis with the unwinding of duplex DNA by translocating in the 3'-5' direction.</text>
        <dbReference type="EC" id="5.6.2.4"/>
    </reaction>
</comment>
<evidence type="ECO:0000256" key="11">
    <source>
        <dbReference type="SAM" id="MobiDB-lite"/>
    </source>
</evidence>
<dbReference type="EC" id="5.6.2.4" evidence="9"/>
<dbReference type="eggNOG" id="KOG0952">
    <property type="taxonomic scope" value="Eukaryota"/>
</dbReference>
<dbReference type="InterPro" id="IPR011545">
    <property type="entry name" value="DEAD/DEAH_box_helicase_dom"/>
</dbReference>
<protein>
    <recommendedName>
        <fullName evidence="9">DNA 3'-5' helicase</fullName>
        <ecNumber evidence="9">5.6.2.4</ecNumber>
    </recommendedName>
</protein>
<dbReference type="OrthoDB" id="5575at2759"/>
<evidence type="ECO:0000256" key="1">
    <source>
        <dbReference type="ARBA" id="ARBA00010140"/>
    </source>
</evidence>
<dbReference type="SMART" id="SM00487">
    <property type="entry name" value="DEXDc"/>
    <property type="match status" value="1"/>
</dbReference>
<dbReference type="FunFam" id="1.10.10.10:FF:000012">
    <property type="entry name" value="U5 small nuclear ribonucleoprotein helicase"/>
    <property type="match status" value="1"/>
</dbReference>
<keyword evidence="15" id="KW-1185">Reference proteome</keyword>
<dbReference type="GO" id="GO:0016787">
    <property type="term" value="F:hydrolase activity"/>
    <property type="evidence" value="ECO:0007669"/>
    <property type="project" value="UniProtKB-KW"/>
</dbReference>
<evidence type="ECO:0000256" key="3">
    <source>
        <dbReference type="ARBA" id="ARBA00022801"/>
    </source>
</evidence>
<sequence length="1377" mass="151731">MDPPYDDGLDDFAPHFPGTGGSSPTARLIARRRQNAPPPSTNFTSPMDTSSPIPSTPTVHSDQATSTPVVHGIPLVSLRQALPDRFRSIFPYELLNAVQSKCFDVVYHTNDNVVVAAPTGSGKTAILELAICKLALDRGNENFKIVYQAPTKALCAERARDWDKKFSHMNLKCAELTGDTSQAEMRRVGDASIIVTTPEKWDSITRKWHDHRRLLQVVELFLIDEVHILKDARGATLEAVVSRMKTIGANVRFLALSATVPNSEDIARWLGRNHTNQQLPAHREAFGEEFRPVKLQKFVYGFESNSNDFIFDRFLDQKLPGLIARHTRQKPILVFCFTRKSCESTASLLAEFASGRPDGDRLWPVPSQRVPVLSRELQEIVKFGVAFHHAGLDAQDRTAIEQNFLKGQLGVICCTSTLAVGVNLPCHTVILKGTVGFSDERLEEYSDLEVMQMLGRAGRPQFDDSATAIVLTRAANKERYQKMVSGQEVLESTLHLNLIEHLNSEICLGTIHNLASAKTWLGGTFLSVRLRRNPNYYQLTGGSTNVPQIDDGLEEICERDIKQLQDAELVTDQESFRCTEYGRAMSKYMVEFLTMRLLLQIPRGVGMEALITILSQASEFKEFRFKPAERPIFREINQSPLIMYPVKEAVTQTRHKISLMIQAHLGCVQYPDSSEAAKVRRQLAMERKLVFERLNRLVRAVIDCKGHDRDSVGTKTALELARALAAESWEGRATQLTQVPNIGPVGMRKLASKDIRTVLQLADKDYDEIERLLSRQPPFGKNLQAVLEKFPRLDVEAAVVRHRLQPRSEEPVVIEVKATLRYLNRKGPPNWLNRVPALTFLAETSDGVLVYFWRGSMRKLDAQAGLELRFSVALRDVNDYLVCQFSCEEIVGTVVSKKVEHKLPASVFPQRRAPTMVASSRGTRANSHAYLDNDEIEDSDLLLAAEKALAHSSTDAEARVTAEEGIEEYPPVDELREMAGSGSQAADEFDSHLAAQEDADEMDPTQITPREPTRLPNGKWQCNHTCSGGAPTRSGKPCNHRCCREGLDKPRRRLSQRTKRTSESAMEGTVDLARSGPSKRPQQHSAAQGPASGTQNPAKRQKVHASGSTSSLTQTTLVLPCKRLNDAPENARKNVDFNTADLECIDLSGIDEDDGDIFKTGPHGLPEGAGAGADAEVSKKPAPKAAGSSADGITQPRTDSQTATTAPISATPLTKPQTHSAEQQGDYGEAFDDDDFLFLENSLSPRHPVTPGGTASAFKSGASDEALYQGISEKFAKTGGAGVSHQDLGDEDISMSQRPVDNPSSSLFIDDVPQLGPDTSPNSPSEHVVSAVSDGGAAANATGTNLEKQHSRPDEPAWVAEFDPEFVDMFRGFVTFV</sequence>
<feature type="region of interest" description="Disordered" evidence="11">
    <location>
        <begin position="1053"/>
        <end position="1112"/>
    </location>
</feature>
<feature type="compositionally biased region" description="Polar residues" evidence="11">
    <location>
        <begin position="41"/>
        <end position="66"/>
    </location>
</feature>
<evidence type="ECO:0000256" key="4">
    <source>
        <dbReference type="ARBA" id="ARBA00022806"/>
    </source>
</evidence>
<feature type="region of interest" description="Disordered" evidence="11">
    <location>
        <begin position="1"/>
        <end position="66"/>
    </location>
</feature>
<evidence type="ECO:0000313" key="15">
    <source>
        <dbReference type="Proteomes" id="UP000008181"/>
    </source>
</evidence>
<dbReference type="Proteomes" id="UP000008181">
    <property type="component" value="Chromosome 1"/>
</dbReference>
<gene>
    <name evidence="14" type="ORF">THITE_2141865</name>
</gene>
<feature type="compositionally biased region" description="Polar residues" evidence="11">
    <location>
        <begin position="1083"/>
        <end position="1098"/>
    </location>
</feature>
<dbReference type="InterPro" id="IPR004179">
    <property type="entry name" value="Sec63-dom"/>
</dbReference>